<comment type="caution">
    <text evidence="4">The sequence shown here is derived from an EMBL/GenBank/DDBJ whole genome shotgun (WGS) entry which is preliminary data.</text>
</comment>
<dbReference type="EMBL" id="VDUZ01000040">
    <property type="protein sequence ID" value="TXL71701.1"/>
    <property type="molecule type" value="Genomic_DNA"/>
</dbReference>
<organism evidence="4 5">
    <name type="scientific">Vineibacter terrae</name>
    <dbReference type="NCBI Taxonomy" id="2586908"/>
    <lineage>
        <taxon>Bacteria</taxon>
        <taxon>Pseudomonadati</taxon>
        <taxon>Pseudomonadota</taxon>
        <taxon>Alphaproteobacteria</taxon>
        <taxon>Hyphomicrobiales</taxon>
        <taxon>Vineibacter</taxon>
    </lineage>
</organism>
<dbReference type="Proteomes" id="UP000321638">
    <property type="component" value="Unassembled WGS sequence"/>
</dbReference>
<dbReference type="InterPro" id="IPR014440">
    <property type="entry name" value="HCCAis_GSTk"/>
</dbReference>
<evidence type="ECO:0000256" key="1">
    <source>
        <dbReference type="PIRNR" id="PIRNR006386"/>
    </source>
</evidence>
<feature type="active site" description="Nucleophile" evidence="2">
    <location>
        <position position="13"/>
    </location>
</feature>
<gene>
    <name evidence="4" type="ORF">FHP25_28840</name>
</gene>
<dbReference type="Pfam" id="PF01323">
    <property type="entry name" value="DSBA"/>
    <property type="match status" value="1"/>
</dbReference>
<dbReference type="AlphaFoldDB" id="A0A5C8PDR7"/>
<evidence type="ECO:0000259" key="3">
    <source>
        <dbReference type="Pfam" id="PF01323"/>
    </source>
</evidence>
<dbReference type="EC" id="5.99.1.4" evidence="1"/>
<evidence type="ECO:0000313" key="5">
    <source>
        <dbReference type="Proteomes" id="UP000321638"/>
    </source>
</evidence>
<dbReference type="PIRSF" id="PIRSF006386">
    <property type="entry name" value="HCCAis_GSTk"/>
    <property type="match status" value="1"/>
</dbReference>
<evidence type="ECO:0000256" key="2">
    <source>
        <dbReference type="PIRSR" id="PIRSR006386-1"/>
    </source>
</evidence>
<dbReference type="OrthoDB" id="5244108at2"/>
<dbReference type="InterPro" id="IPR036249">
    <property type="entry name" value="Thioredoxin-like_sf"/>
</dbReference>
<dbReference type="InterPro" id="IPR001853">
    <property type="entry name" value="DSBA-like_thioredoxin_dom"/>
</dbReference>
<feature type="domain" description="DSBA-like thioredoxin" evidence="3">
    <location>
        <begin position="4"/>
        <end position="192"/>
    </location>
</feature>
<comment type="similarity">
    <text evidence="1">Belongs to the GST superfamily. NadH family.</text>
</comment>
<dbReference type="SUPFAM" id="SSF52833">
    <property type="entry name" value="Thioredoxin-like"/>
    <property type="match status" value="1"/>
</dbReference>
<dbReference type="GO" id="GO:0016491">
    <property type="term" value="F:oxidoreductase activity"/>
    <property type="evidence" value="ECO:0007669"/>
    <property type="project" value="InterPro"/>
</dbReference>
<sequence>MPKTVLLYTDIKSPYAFIAKAAAYCLADDYDIDLRWLPYTLDIPSYLGSVTDRSPHQWRRVRYSYMDARRYANKQGLTLRGPQKIFQSRPAQIGILYAERQGVLRAYLDLAFELFWKRDLDIEDIAAVAAVLRRAGADADGFAAFAGGAGGAEHDRIRTEAEAAGVFGVPMFVIDGELFWGSDRIELVRERLDALGLRRP</sequence>
<proteinExistence type="inferred from homology"/>
<protein>
    <recommendedName>
        <fullName evidence="1">2-hydroxychromene-2-carboxylate isomerase</fullName>
        <ecNumber evidence="1">5.99.1.4</ecNumber>
    </recommendedName>
</protein>
<dbReference type="PANTHER" id="PTHR42943">
    <property type="entry name" value="GLUTATHIONE S-TRANSFERASE KAPPA"/>
    <property type="match status" value="1"/>
</dbReference>
<dbReference type="Gene3D" id="3.40.30.10">
    <property type="entry name" value="Glutaredoxin"/>
    <property type="match status" value="1"/>
</dbReference>
<comment type="catalytic activity">
    <reaction evidence="1">
        <text>2-hydroxychromene-2-carboxylate = (3E)-4-(2-hydroxyphenyl)-2-oxobut-3-enoate</text>
        <dbReference type="Rhea" id="RHEA:27401"/>
        <dbReference type="ChEBI" id="CHEBI:59350"/>
        <dbReference type="ChEBI" id="CHEBI:59353"/>
        <dbReference type="EC" id="5.99.1.4"/>
    </reaction>
</comment>
<dbReference type="RefSeq" id="WP_147850460.1">
    <property type="nucleotide sequence ID" value="NZ_VDUZ01000040.1"/>
</dbReference>
<keyword evidence="1" id="KW-0413">Isomerase</keyword>
<accession>A0A5C8PDR7</accession>
<reference evidence="4 5" key="1">
    <citation type="submission" date="2019-06" db="EMBL/GenBank/DDBJ databases">
        <title>New taxonomy in bacterial strain CC-CFT640, isolated from vineyard.</title>
        <authorList>
            <person name="Lin S.-Y."/>
            <person name="Tsai C.-F."/>
            <person name="Young C.-C."/>
        </authorList>
    </citation>
    <scope>NUCLEOTIDE SEQUENCE [LARGE SCALE GENOMIC DNA]</scope>
    <source>
        <strain evidence="4 5">CC-CFT640</strain>
    </source>
</reference>
<name>A0A5C8PDR7_9HYPH</name>
<dbReference type="InterPro" id="IPR051924">
    <property type="entry name" value="GST_Kappa/NadH"/>
</dbReference>
<dbReference type="PANTHER" id="PTHR42943:SF2">
    <property type="entry name" value="GLUTATHIONE S-TRANSFERASE KAPPA 1"/>
    <property type="match status" value="1"/>
</dbReference>
<evidence type="ECO:0000313" key="4">
    <source>
        <dbReference type="EMBL" id="TXL71701.1"/>
    </source>
</evidence>
<keyword evidence="5" id="KW-1185">Reference proteome</keyword>
<dbReference type="GO" id="GO:0018845">
    <property type="term" value="F:2-hydroxychromene-2-carboxylate isomerase activity"/>
    <property type="evidence" value="ECO:0007669"/>
    <property type="project" value="UniProtKB-UniRule"/>
</dbReference>